<dbReference type="PROSITE" id="PS51782">
    <property type="entry name" value="LYSM"/>
    <property type="match status" value="4"/>
</dbReference>
<feature type="compositionally biased region" description="Basic and acidic residues" evidence="2">
    <location>
        <begin position="132"/>
        <end position="141"/>
    </location>
</feature>
<evidence type="ECO:0000256" key="1">
    <source>
        <dbReference type="ARBA" id="ARBA00038420"/>
    </source>
</evidence>
<evidence type="ECO:0000313" key="7">
    <source>
        <dbReference type="Proteomes" id="UP000249254"/>
    </source>
</evidence>
<evidence type="ECO:0000259" key="5">
    <source>
        <dbReference type="PROSITE" id="PS51782"/>
    </source>
</evidence>
<dbReference type="InterPro" id="IPR001387">
    <property type="entry name" value="Cro/C1-type_HTH"/>
</dbReference>
<feature type="domain" description="LysM" evidence="5">
    <location>
        <begin position="294"/>
        <end position="338"/>
    </location>
</feature>
<dbReference type="OrthoDB" id="9795421at2"/>
<feature type="domain" description="LysM" evidence="5">
    <location>
        <begin position="84"/>
        <end position="127"/>
    </location>
</feature>
<dbReference type="RefSeq" id="WP_111529476.1">
    <property type="nucleotide sequence ID" value="NZ_JBHRSG010000003.1"/>
</dbReference>
<dbReference type="GO" id="GO:0004222">
    <property type="term" value="F:metalloendopeptidase activity"/>
    <property type="evidence" value="ECO:0007669"/>
    <property type="project" value="TreeGrafter"/>
</dbReference>
<comment type="similarity">
    <text evidence="1">Belongs to the E.coli NlpD/Haemophilus LppB family.</text>
</comment>
<dbReference type="CDD" id="cd12797">
    <property type="entry name" value="M23_peptidase"/>
    <property type="match status" value="1"/>
</dbReference>
<dbReference type="InterPro" id="IPR011055">
    <property type="entry name" value="Dup_hybrid_motif"/>
</dbReference>
<evidence type="ECO:0000259" key="4">
    <source>
        <dbReference type="PROSITE" id="PS50943"/>
    </source>
</evidence>
<evidence type="ECO:0000256" key="2">
    <source>
        <dbReference type="SAM" id="MobiDB-lite"/>
    </source>
</evidence>
<name>A0A328AS16_9CAUL</name>
<keyword evidence="3" id="KW-0732">Signal</keyword>
<dbReference type="SMART" id="SM00257">
    <property type="entry name" value="LysM"/>
    <property type="match status" value="4"/>
</dbReference>
<protein>
    <submittedName>
        <fullName evidence="6">Peptidase M24</fullName>
    </submittedName>
</protein>
<dbReference type="InterPro" id="IPR036779">
    <property type="entry name" value="LysM_dom_sf"/>
</dbReference>
<dbReference type="CDD" id="cd00118">
    <property type="entry name" value="LysM"/>
    <property type="match status" value="4"/>
</dbReference>
<feature type="domain" description="LysM" evidence="5">
    <location>
        <begin position="245"/>
        <end position="288"/>
    </location>
</feature>
<feature type="region of interest" description="Disordered" evidence="2">
    <location>
        <begin position="411"/>
        <end position="434"/>
    </location>
</feature>
<dbReference type="SUPFAM" id="SSF51261">
    <property type="entry name" value="Duplicated hybrid motif"/>
    <property type="match status" value="1"/>
</dbReference>
<evidence type="ECO:0000313" key="6">
    <source>
        <dbReference type="EMBL" id="RAK55728.1"/>
    </source>
</evidence>
<reference evidence="7" key="1">
    <citation type="submission" date="2018-05" db="EMBL/GenBank/DDBJ databases">
        <authorList>
            <person name="Li X."/>
        </authorList>
    </citation>
    <scope>NUCLEOTIDE SEQUENCE [LARGE SCALE GENOMIC DNA]</scope>
    <source>
        <strain evidence="7">LX32</strain>
    </source>
</reference>
<feature type="region of interest" description="Disordered" evidence="2">
    <location>
        <begin position="124"/>
        <end position="157"/>
    </location>
</feature>
<dbReference type="PROSITE" id="PS51257">
    <property type="entry name" value="PROKAR_LIPOPROTEIN"/>
    <property type="match status" value="1"/>
</dbReference>
<dbReference type="Gene3D" id="2.70.70.10">
    <property type="entry name" value="Glucose Permease (Domain IIA)"/>
    <property type="match status" value="1"/>
</dbReference>
<keyword evidence="7" id="KW-1185">Reference proteome</keyword>
<dbReference type="InterPro" id="IPR018392">
    <property type="entry name" value="LysM"/>
</dbReference>
<feature type="domain" description="HTH cro/C1-type" evidence="4">
    <location>
        <begin position="92"/>
        <end position="108"/>
    </location>
</feature>
<dbReference type="InterPro" id="IPR050570">
    <property type="entry name" value="Cell_wall_metabolism_enzyme"/>
</dbReference>
<dbReference type="Pfam" id="PF01476">
    <property type="entry name" value="LysM"/>
    <property type="match status" value="4"/>
</dbReference>
<sequence>MTQILARSALVLFATTALGACATPTYAVSMADASRAGVSASAREGLFTPAVDRGEAPAQLFLAATHRRHATKAAAKPVADETPSTYTVRKGDTLGKIADKLGVSVTELKKANRLRGNAIDVGQELKVPGADKPADKAEPKTSSKRSRAKAEPEAPTSYTVKKGDTLYSISKKLGIGLDELREANDISARGSIHAGQTLKLPGAEAPAEEPAPKATSSRRKTTAREEVSEGSSAAGRVVDVQGPPVAYKVKRGDTLDKIADKLDTDVPTLKKDNKLKGSAIRPGQTLKGPRIYSKAYVARSGDTLAEVARRFGVSTEKLRAANGLSRRASIRSGQKLVLPEGWRDHGASPAPRREEERPAAPTVRPRVYTPPVEERPQVITPPERATTTITPAPSSAPPAVTPRPYVPPVVTPRPYSPPPATTNGPPLAPQAAAPPTDAQISELGRGRFQWPLKGQIISDFGPKTAGQRNDGVNIQANAGDAVRAAASGDVVYAGDQVPGFGNLVLIKHADGWVTAYGHLSRVEVKMQQKVSQGQEIGQAGSTGGVAEPQLHFEVRYAPSPLERARPVDPKLVLPR</sequence>
<dbReference type="SUPFAM" id="SSF54106">
    <property type="entry name" value="LysM domain"/>
    <property type="match status" value="4"/>
</dbReference>
<dbReference type="PROSITE" id="PS50943">
    <property type="entry name" value="HTH_CROC1"/>
    <property type="match status" value="1"/>
</dbReference>
<dbReference type="Proteomes" id="UP000249254">
    <property type="component" value="Unassembled WGS sequence"/>
</dbReference>
<feature type="signal peptide" evidence="3">
    <location>
        <begin position="1"/>
        <end position="22"/>
    </location>
</feature>
<feature type="domain" description="LysM" evidence="5">
    <location>
        <begin position="156"/>
        <end position="200"/>
    </location>
</feature>
<evidence type="ECO:0000256" key="3">
    <source>
        <dbReference type="SAM" id="SignalP"/>
    </source>
</evidence>
<dbReference type="InterPro" id="IPR016047">
    <property type="entry name" value="M23ase_b-sheet_dom"/>
</dbReference>
<proteinExistence type="inferred from homology"/>
<feature type="region of interest" description="Disordered" evidence="2">
    <location>
        <begin position="340"/>
        <end position="362"/>
    </location>
</feature>
<feature type="compositionally biased region" description="Basic and acidic residues" evidence="2">
    <location>
        <begin position="341"/>
        <end position="358"/>
    </location>
</feature>
<dbReference type="PANTHER" id="PTHR21666:SF263">
    <property type="entry name" value="MUREIN HYDROLASE ACTIVATOR NLPD"/>
    <property type="match status" value="1"/>
</dbReference>
<organism evidence="6 7">
    <name type="scientific">Phenylobacterium soli</name>
    <dbReference type="NCBI Taxonomy" id="2170551"/>
    <lineage>
        <taxon>Bacteria</taxon>
        <taxon>Pseudomonadati</taxon>
        <taxon>Pseudomonadota</taxon>
        <taxon>Alphaproteobacteria</taxon>
        <taxon>Caulobacterales</taxon>
        <taxon>Caulobacteraceae</taxon>
        <taxon>Phenylobacterium</taxon>
    </lineage>
</organism>
<dbReference type="Pfam" id="PF01551">
    <property type="entry name" value="Peptidase_M23"/>
    <property type="match status" value="1"/>
</dbReference>
<dbReference type="Gene3D" id="3.10.350.10">
    <property type="entry name" value="LysM domain"/>
    <property type="match status" value="4"/>
</dbReference>
<comment type="caution">
    <text evidence="6">The sequence shown here is derived from an EMBL/GenBank/DDBJ whole genome shotgun (WGS) entry which is preliminary data.</text>
</comment>
<dbReference type="PANTHER" id="PTHR21666">
    <property type="entry name" value="PEPTIDASE-RELATED"/>
    <property type="match status" value="1"/>
</dbReference>
<accession>A0A328AS16</accession>
<dbReference type="EMBL" id="QFYQ01000001">
    <property type="protein sequence ID" value="RAK55728.1"/>
    <property type="molecule type" value="Genomic_DNA"/>
</dbReference>
<dbReference type="AlphaFoldDB" id="A0A328AS16"/>
<feature type="region of interest" description="Disordered" evidence="2">
    <location>
        <begin position="192"/>
        <end position="236"/>
    </location>
</feature>
<feature type="compositionally biased region" description="Pro residues" evidence="2">
    <location>
        <begin position="411"/>
        <end position="420"/>
    </location>
</feature>
<gene>
    <name evidence="6" type="ORF">DJ017_15020</name>
</gene>
<feature type="chain" id="PRO_5016264875" evidence="3">
    <location>
        <begin position="23"/>
        <end position="575"/>
    </location>
</feature>